<accession>A0A6P7G9H4</accession>
<dbReference type="RefSeq" id="XP_028145866.1">
    <property type="nucleotide sequence ID" value="XM_028290065.1"/>
</dbReference>
<evidence type="ECO:0000313" key="1">
    <source>
        <dbReference type="RefSeq" id="XP_028145866.1"/>
    </source>
</evidence>
<organism evidence="1">
    <name type="scientific">Diabrotica virgifera virgifera</name>
    <name type="common">western corn rootworm</name>
    <dbReference type="NCBI Taxonomy" id="50390"/>
    <lineage>
        <taxon>Eukaryota</taxon>
        <taxon>Metazoa</taxon>
        <taxon>Ecdysozoa</taxon>
        <taxon>Arthropoda</taxon>
        <taxon>Hexapoda</taxon>
        <taxon>Insecta</taxon>
        <taxon>Pterygota</taxon>
        <taxon>Neoptera</taxon>
        <taxon>Endopterygota</taxon>
        <taxon>Coleoptera</taxon>
        <taxon>Polyphaga</taxon>
        <taxon>Cucujiformia</taxon>
        <taxon>Chrysomeloidea</taxon>
        <taxon>Chrysomelidae</taxon>
        <taxon>Galerucinae</taxon>
        <taxon>Diabroticina</taxon>
        <taxon>Diabroticites</taxon>
        <taxon>Diabrotica</taxon>
    </lineage>
</organism>
<proteinExistence type="predicted"/>
<name>A0A6P7G9H4_DIAVI</name>
<gene>
    <name evidence="1" type="primary">LOC114339416</name>
</gene>
<sequence length="126" mass="14262">MNEANETNLSGSVQDLVQCDEEIGCRFLKCNPKENGAPEPEPEGACPRVVELKETAEHQEFENVPDETYSMEDNTLEKQETTVENMIFAKQDDQGGWLLRWDVQRKSDADFIALCYEDPCSGLNVD</sequence>
<protein>
    <submittedName>
        <fullName evidence="1">Uncharacterized protein LOC114339416</fullName>
    </submittedName>
</protein>
<reference evidence="1" key="1">
    <citation type="submission" date="2025-08" db="UniProtKB">
        <authorList>
            <consortium name="RefSeq"/>
        </authorList>
    </citation>
    <scope>IDENTIFICATION</scope>
    <source>
        <tissue evidence="1">Whole insect</tissue>
    </source>
</reference>
<dbReference type="InParanoid" id="A0A6P7G9H4"/>
<dbReference type="AlphaFoldDB" id="A0A6P7G9H4"/>